<evidence type="ECO:0000313" key="1">
    <source>
        <dbReference type="EMBL" id="BBE16098.1"/>
    </source>
</evidence>
<dbReference type="AlphaFoldDB" id="A0A5K7S3E6"/>
<evidence type="ECO:0000313" key="2">
    <source>
        <dbReference type="Proteomes" id="UP001193389"/>
    </source>
</evidence>
<organism evidence="1 2">
    <name type="scientific">Aquipluma nitroreducens</name>
    <dbReference type="NCBI Taxonomy" id="2010828"/>
    <lineage>
        <taxon>Bacteria</taxon>
        <taxon>Pseudomonadati</taxon>
        <taxon>Bacteroidota</taxon>
        <taxon>Bacteroidia</taxon>
        <taxon>Marinilabiliales</taxon>
        <taxon>Prolixibacteraceae</taxon>
        <taxon>Aquipluma</taxon>
    </lineage>
</organism>
<protein>
    <submittedName>
        <fullName evidence="1">Uncharacterized protein</fullName>
    </submittedName>
</protein>
<sequence>MLWTLGPYLDEKGAILERPWLFELEESYNEIVSMLPAHWKLEHHQFLHYD</sequence>
<keyword evidence="2" id="KW-1185">Reference proteome</keyword>
<reference evidence="1" key="1">
    <citation type="journal article" date="2020" name="Int. J. Syst. Evol. Microbiol.">
        <title>Aquipluma nitroreducens gen. nov. sp. nov., a novel facultatively anaerobic bacterium isolated from a freshwater lake.</title>
        <authorList>
            <person name="Watanabe M."/>
            <person name="Kojima H."/>
            <person name="Fukui M."/>
        </authorList>
    </citation>
    <scope>NUCLEOTIDE SEQUENCE</scope>
    <source>
        <strain evidence="1">MeG22</strain>
    </source>
</reference>
<dbReference type="Proteomes" id="UP001193389">
    <property type="component" value="Chromosome"/>
</dbReference>
<accession>A0A5K7S3E6</accession>
<gene>
    <name evidence="1" type="ORF">AQPE_0235</name>
</gene>
<dbReference type="EMBL" id="AP018694">
    <property type="protein sequence ID" value="BBE16098.1"/>
    <property type="molecule type" value="Genomic_DNA"/>
</dbReference>
<dbReference type="KEGG" id="anf:AQPE_0235"/>
<name>A0A5K7S3E6_9BACT</name>
<proteinExistence type="predicted"/>